<dbReference type="OrthoDB" id="3946741at2759"/>
<dbReference type="HOGENOM" id="CLU_261614_0_0_1"/>
<feature type="compositionally biased region" description="Low complexity" evidence="1">
    <location>
        <begin position="899"/>
        <end position="917"/>
    </location>
</feature>
<feature type="compositionally biased region" description="Basic residues" evidence="1">
    <location>
        <begin position="1069"/>
        <end position="1078"/>
    </location>
</feature>
<feature type="compositionally biased region" description="Low complexity" evidence="1">
    <location>
        <begin position="1138"/>
        <end position="1159"/>
    </location>
</feature>
<feature type="compositionally biased region" description="Basic and acidic residues" evidence="1">
    <location>
        <begin position="1006"/>
        <end position="1021"/>
    </location>
</feature>
<feature type="transmembrane region" description="Helical" evidence="2">
    <location>
        <begin position="222"/>
        <end position="242"/>
    </location>
</feature>
<feature type="compositionally biased region" description="Low complexity" evidence="1">
    <location>
        <begin position="1115"/>
        <end position="1131"/>
    </location>
</feature>
<feature type="region of interest" description="Disordered" evidence="1">
    <location>
        <begin position="1244"/>
        <end position="1290"/>
    </location>
</feature>
<feature type="region of interest" description="Disordered" evidence="1">
    <location>
        <begin position="977"/>
        <end position="1208"/>
    </location>
</feature>
<feature type="signal peptide" evidence="3">
    <location>
        <begin position="1"/>
        <end position="25"/>
    </location>
</feature>
<feature type="compositionally biased region" description="Polar residues" evidence="1">
    <location>
        <begin position="649"/>
        <end position="667"/>
    </location>
</feature>
<feature type="compositionally biased region" description="Basic and acidic residues" evidence="1">
    <location>
        <begin position="1079"/>
        <end position="1088"/>
    </location>
</feature>
<reference evidence="4 5" key="1">
    <citation type="journal article" date="2014" name="Proc. Natl. Acad. Sci. U.S.A.">
        <title>Trajectory and genomic determinants of fungal-pathogen speciation and host adaptation.</title>
        <authorList>
            <person name="Hu X."/>
            <person name="Xiao G."/>
            <person name="Zheng P."/>
            <person name="Shang Y."/>
            <person name="Su Y."/>
            <person name="Zhang X."/>
            <person name="Liu X."/>
            <person name="Zhan S."/>
            <person name="St Leger R.J."/>
            <person name="Wang C."/>
        </authorList>
    </citation>
    <scope>NUCLEOTIDE SEQUENCE [LARGE SCALE GENOMIC DNA]</scope>
    <source>
        <strain evidence="4 5">ARSEF 977</strain>
    </source>
</reference>
<keyword evidence="2" id="KW-0812">Transmembrane</keyword>
<keyword evidence="2" id="KW-0472">Membrane</keyword>
<feature type="compositionally biased region" description="Low complexity" evidence="1">
    <location>
        <begin position="816"/>
        <end position="832"/>
    </location>
</feature>
<keyword evidence="3" id="KW-0732">Signal</keyword>
<feature type="compositionally biased region" description="Polar residues" evidence="1">
    <location>
        <begin position="406"/>
        <end position="418"/>
    </location>
</feature>
<feature type="chain" id="PRO_5002092265" evidence="3">
    <location>
        <begin position="26"/>
        <end position="1305"/>
    </location>
</feature>
<feature type="compositionally biased region" description="Pro residues" evidence="1">
    <location>
        <begin position="391"/>
        <end position="405"/>
    </location>
</feature>
<feature type="compositionally biased region" description="Polar residues" evidence="1">
    <location>
        <begin position="466"/>
        <end position="477"/>
    </location>
</feature>
<dbReference type="Proteomes" id="UP000031192">
    <property type="component" value="Unassembled WGS sequence"/>
</dbReference>
<feature type="region of interest" description="Disordered" evidence="1">
    <location>
        <begin position="533"/>
        <end position="690"/>
    </location>
</feature>
<feature type="compositionally biased region" description="Pro residues" evidence="1">
    <location>
        <begin position="1189"/>
        <end position="1201"/>
    </location>
</feature>
<feature type="region of interest" description="Disordered" evidence="1">
    <location>
        <begin position="763"/>
        <end position="964"/>
    </location>
</feature>
<evidence type="ECO:0000256" key="3">
    <source>
        <dbReference type="SAM" id="SignalP"/>
    </source>
</evidence>
<evidence type="ECO:0000256" key="1">
    <source>
        <dbReference type="SAM" id="MobiDB-lite"/>
    </source>
</evidence>
<feature type="compositionally biased region" description="Low complexity" evidence="1">
    <location>
        <begin position="1022"/>
        <end position="1041"/>
    </location>
</feature>
<evidence type="ECO:0000313" key="5">
    <source>
        <dbReference type="Proteomes" id="UP000031192"/>
    </source>
</evidence>
<evidence type="ECO:0000256" key="2">
    <source>
        <dbReference type="SAM" id="Phobius"/>
    </source>
</evidence>
<feature type="compositionally biased region" description="Low complexity" evidence="1">
    <location>
        <begin position="1244"/>
        <end position="1255"/>
    </location>
</feature>
<comment type="caution">
    <text evidence="4">The sequence shown here is derived from an EMBL/GenBank/DDBJ whole genome shotgun (WGS) entry which is preliminary data.</text>
</comment>
<gene>
    <name evidence="4" type="ORF">MGU_05046</name>
</gene>
<dbReference type="EMBL" id="AZNH01000014">
    <property type="protein sequence ID" value="KID87808.1"/>
    <property type="molecule type" value="Genomic_DNA"/>
</dbReference>
<feature type="region of interest" description="Disordered" evidence="1">
    <location>
        <begin position="278"/>
        <end position="302"/>
    </location>
</feature>
<sequence length="1305" mass="141793">MPQMPRYRMSSARLLLLSLVSTALAAETFHRKSNLTVALADVVPACAEDCFISFLNANYGLARGEEIPSLEDLCSTDGNTGFTIGEGAVQCIAAEQRVGACSDEEANSPAMNKAYYMCSGQSGALTPTHGVITATLAVPPSGGGPISYPAPSKTKRPFTRMHPPSTLIIDTHSPTFSPSWSPDTTLRTAVVSTTSEITGTSSSTAEPAAAASGGSITPVQKAGIAVGVIGFAAVAIGLLLLFRLYRTKKKRGGHTPLASSPRRRDSWGYKFDKSCRESSSEPSWMANPVHPPNDSTQGSSAAAMTGAIAIGGEAGARTQQQPQPQPQPQAAMPKSPPPRAYNRSSWRPSLIGLALSPSHSKHTGQGTTTPPRPVSKLLPAKPILSLDIPKKPPTPPPKHTPPPPGSSSRKQSATTPSPEYTRIASHPPVLPKLQIPQGHDFLHIPKSTNKPRESTMTEFEEDGRESSTVFSPESQIWSAPSAAPSSAAAKCHAVDRHGNWMPSDSNLVQAAELEGTTPLSAYPKLATSIAVLPVGTNGRGEQPGQGTAKRPPHRRSSSAPMPPNPAQQSIRVVTEPLATLKDGRDNVVPRPLFSDMGGNPRNASATASARHSFGRSLTRPRAASGDSGITNISVSSDEEHELQPPRRMSQANLSPVTESPRSGNGKSPVSYPKIPGRENGLPGKERSAQLPRMPILYKSAHHRTASGGIGNSVAMLTVGSLAPNPNPNIPKDTKNATSTSTAMAGPAPNGFKPMIPTTKITTVSPHQWASASRGPRPMQNPGLPRTGSPTMRIVEPSPEPDDDRAMLPSARPRNVQSVQQSQPQRQQTQLQPSPFPASQQRSQQVATPAAEQRPEFQARSKTPAPVQTQPYSQPYQHPIQPQLQPRAQNEACPQPQPRPQQQQQRVQQASQAQAQARTSPVGQSQQRQIAPSYPPQVRQRQIHPEQETFPHQQHGHATQPHLQVQPTPLQRTPLQRENQEFPLSQVPPTQAQPEKGVAQLQQEQPPQRDTRPQQPPRDNHPPQEQTQQQPPAQQTQRPDAPNWIPGLPAHPHPLRRPQHTSTLWLPPQARKRNSRKKRTIETEPDHHGQSPMRPLRRQPVHPPPQSQFQARQSFQTAPFQPQQNHQQQHTAIPPSRAHQPIPQHQQPQDQTAADPSQQQMYIHRPQQCAYPYPDPRPYPNQGPGHDYPPFYPRQQPPPQGQPRPQFQQPPLDQYFLQQQQQQPPQVSIVAKRLGHDRAVNMSISTDCTSSASSSNNRHRASGGPMYLSPEVVTPRGSSGDLPSTPTWLPRLTPTRRGADLYLNVQ</sequence>
<feature type="compositionally biased region" description="Low complexity" evidence="1">
    <location>
        <begin position="314"/>
        <end position="333"/>
    </location>
</feature>
<feature type="compositionally biased region" description="Polar residues" evidence="1">
    <location>
        <begin position="865"/>
        <end position="887"/>
    </location>
</feature>
<name>A0A0B4GYD0_METGA</name>
<organism evidence="4 5">
    <name type="scientific">Metarhizium guizhouense (strain ARSEF 977)</name>
    <dbReference type="NCBI Taxonomy" id="1276136"/>
    <lineage>
        <taxon>Eukaryota</taxon>
        <taxon>Fungi</taxon>
        <taxon>Dikarya</taxon>
        <taxon>Ascomycota</taxon>
        <taxon>Pezizomycotina</taxon>
        <taxon>Sordariomycetes</taxon>
        <taxon>Hypocreomycetidae</taxon>
        <taxon>Hypocreales</taxon>
        <taxon>Clavicipitaceae</taxon>
        <taxon>Metarhizium</taxon>
    </lineage>
</organism>
<feature type="compositionally biased region" description="Polar residues" evidence="1">
    <location>
        <begin position="836"/>
        <end position="846"/>
    </location>
</feature>
<keyword evidence="5" id="KW-1185">Reference proteome</keyword>
<feature type="compositionally biased region" description="Low complexity" evidence="1">
    <location>
        <begin position="1281"/>
        <end position="1290"/>
    </location>
</feature>
<accession>A0A0B4GYD0</accession>
<feature type="region of interest" description="Disordered" evidence="1">
    <location>
        <begin position="314"/>
        <end position="483"/>
    </location>
</feature>
<evidence type="ECO:0000313" key="4">
    <source>
        <dbReference type="EMBL" id="KID87808.1"/>
    </source>
</evidence>
<feature type="compositionally biased region" description="Polar residues" evidence="1">
    <location>
        <begin position="918"/>
        <end position="929"/>
    </location>
</feature>
<protein>
    <submittedName>
        <fullName evidence="4">Uncharacterized protein</fullName>
    </submittedName>
</protein>
<proteinExistence type="predicted"/>
<keyword evidence="2" id="KW-1133">Transmembrane helix</keyword>